<feature type="signal peptide" evidence="2">
    <location>
        <begin position="1"/>
        <end position="29"/>
    </location>
</feature>
<evidence type="ECO:0000256" key="1">
    <source>
        <dbReference type="SAM" id="MobiDB-lite"/>
    </source>
</evidence>
<keyword evidence="5" id="KW-1185">Reference proteome</keyword>
<evidence type="ECO:0000256" key="2">
    <source>
        <dbReference type="SAM" id="SignalP"/>
    </source>
</evidence>
<feature type="compositionally biased region" description="Polar residues" evidence="1">
    <location>
        <begin position="37"/>
        <end position="58"/>
    </location>
</feature>
<dbReference type="Pfam" id="PF03413">
    <property type="entry name" value="PepSY"/>
    <property type="match status" value="1"/>
</dbReference>
<reference evidence="4 5" key="1">
    <citation type="submission" date="2021-03" db="EMBL/GenBank/DDBJ databases">
        <title>Sequencing the genomes of 1000 actinobacteria strains.</title>
        <authorList>
            <person name="Klenk H.-P."/>
        </authorList>
    </citation>
    <scope>NUCLEOTIDE SEQUENCE [LARGE SCALE GENOMIC DNA]</scope>
    <source>
        <strain evidence="4 5">DSM 24221</strain>
    </source>
</reference>
<accession>A0ABS4ZF45</accession>
<evidence type="ECO:0000259" key="3">
    <source>
        <dbReference type="Pfam" id="PF03413"/>
    </source>
</evidence>
<evidence type="ECO:0000313" key="4">
    <source>
        <dbReference type="EMBL" id="MBP2435911.1"/>
    </source>
</evidence>
<dbReference type="EMBL" id="JAGIOL010000001">
    <property type="protein sequence ID" value="MBP2435911.1"/>
    <property type="molecule type" value="Genomic_DNA"/>
</dbReference>
<dbReference type="Proteomes" id="UP001519362">
    <property type="component" value="Unassembled WGS sequence"/>
</dbReference>
<feature type="chain" id="PRO_5046897851" evidence="2">
    <location>
        <begin position="30"/>
        <end position="218"/>
    </location>
</feature>
<feature type="compositionally biased region" description="Polar residues" evidence="1">
    <location>
        <begin position="71"/>
        <end position="81"/>
    </location>
</feature>
<name>A0ABS4ZF45_9MICO</name>
<comment type="caution">
    <text evidence="4">The sequence shown here is derived from an EMBL/GenBank/DDBJ whole genome shotgun (WGS) entry which is preliminary data.</text>
</comment>
<dbReference type="RefSeq" id="WP_165131539.1">
    <property type="nucleotide sequence ID" value="NZ_CP049253.1"/>
</dbReference>
<gene>
    <name evidence="4" type="ORF">JOF34_000497</name>
</gene>
<proteinExistence type="predicted"/>
<feature type="region of interest" description="Disordered" evidence="1">
    <location>
        <begin position="32"/>
        <end position="85"/>
    </location>
</feature>
<protein>
    <submittedName>
        <fullName evidence="4">Membrane protein YkoI</fullName>
    </submittedName>
</protein>
<sequence>MTIARLLRGSAITSVALATALSFTSCGQAGIEAGEEVTTSENLPSSERTTRPVPSTEPTDPATPADERSTPESPAETTGPETNEEPFPAILQAIGIAESGTGGKAYEIDDEDRDGIREIDVAVGDRSVEVTVDAAEGRVVRTEDDGGLSDNDAQGLAQATVTLAEAIAIALTAHDGVIDDAELDDDDGRWYWDISIDLTGGGSIDVLVDTVTGEVTVD</sequence>
<dbReference type="PROSITE" id="PS51257">
    <property type="entry name" value="PROKAR_LIPOPROTEIN"/>
    <property type="match status" value="1"/>
</dbReference>
<organism evidence="4 5">
    <name type="scientific">Microbacterium amylolyticum</name>
    <dbReference type="NCBI Taxonomy" id="936337"/>
    <lineage>
        <taxon>Bacteria</taxon>
        <taxon>Bacillati</taxon>
        <taxon>Actinomycetota</taxon>
        <taxon>Actinomycetes</taxon>
        <taxon>Micrococcales</taxon>
        <taxon>Microbacteriaceae</taxon>
        <taxon>Microbacterium</taxon>
    </lineage>
</organism>
<feature type="domain" description="PepSY" evidence="3">
    <location>
        <begin position="161"/>
        <end position="215"/>
    </location>
</feature>
<dbReference type="Gene3D" id="3.10.450.40">
    <property type="match status" value="1"/>
</dbReference>
<dbReference type="InterPro" id="IPR025711">
    <property type="entry name" value="PepSY"/>
</dbReference>
<evidence type="ECO:0000313" key="5">
    <source>
        <dbReference type="Proteomes" id="UP001519362"/>
    </source>
</evidence>
<keyword evidence="2" id="KW-0732">Signal</keyword>